<evidence type="ECO:0000313" key="2">
    <source>
        <dbReference type="EMBL" id="BAE51525.1"/>
    </source>
</evidence>
<dbReference type="SUPFAM" id="SSF56672">
    <property type="entry name" value="DNA/RNA polymerases"/>
    <property type="match status" value="1"/>
</dbReference>
<dbReference type="InterPro" id="IPR001098">
    <property type="entry name" value="DNA-dir_DNA_pol_A_palm_dom"/>
</dbReference>
<sequence length="524" mass="55327">MSDRREALNLVSSALTASGPLTLANACNAATTAGPSMAAGASATGSGWASTGASAAMSLSGSGAKSASATGSGAGSAAFLARVFLAGASKVTKATKAADLTTWLRDQGVETEGVAKAAVRQMLAGDIEGAARQAVEIRAEAAKASTAKLTAMVKCACDDGRARGLHLVYGAGTGRWAGRLIQLQNLPRGVIKKADLAIPLIIDGDIDLVSMLFGPPLDVISSNLRGCLIPAEGCDFIQSDFSNIEGRITAWLANEEWKIQAFRDFDAGTGRDLYLIGAEKILTLLKVLYAHPLNENSPERTPYGKVPELALGFGGGVGAFQSMAAIYGMKVTDEEADQIKVAWREAHPRVVALWRNMEDAAFNAISNPGRVVSTAGGRIKYVVKGGFLWMVLPSGRPLAYAHPRIEKRRPAWNIGQDEIKLKDTITFMAVNSITRKWERCTTYGGSLAENAIQAIARDLLANALLKLEAAGYPVVIHVHDEALAEVRKGVGSVDEFKSIMCDTPAWAAGLPVAAAGWRGSRYRK</sequence>
<dbReference type="EMBL" id="AP007255">
    <property type="protein sequence ID" value="BAE51525.1"/>
    <property type="molecule type" value="Genomic_DNA"/>
</dbReference>
<reference evidence="2 3" key="1">
    <citation type="journal article" date="2005" name="DNA Res.">
        <title>Complete genome sequence of the facultative anaerobic magnetotactic bacterium Magnetospirillum sp. strain AMB-1.</title>
        <authorList>
            <person name="Matsunaga T."/>
            <person name="Okamura Y."/>
            <person name="Fukuda Y."/>
            <person name="Wahyudi A.T."/>
            <person name="Murase Y."/>
            <person name="Takeyama H."/>
        </authorList>
    </citation>
    <scope>NUCLEOTIDE SEQUENCE [LARGE SCALE GENOMIC DNA]</scope>
    <source>
        <strain evidence="3">ATCC 700264 / AMB-1</strain>
    </source>
</reference>
<dbReference type="AlphaFoldDB" id="Q2W3Q0"/>
<keyword evidence="3" id="KW-1185">Reference proteome</keyword>
<dbReference type="SMART" id="SM00482">
    <property type="entry name" value="POLAc"/>
    <property type="match status" value="1"/>
</dbReference>
<feature type="domain" description="DNA-directed DNA polymerase family A palm" evidence="1">
    <location>
        <begin position="221"/>
        <end position="490"/>
    </location>
</feature>
<evidence type="ECO:0000259" key="1">
    <source>
        <dbReference type="SMART" id="SM00482"/>
    </source>
</evidence>
<evidence type="ECO:0000313" key="3">
    <source>
        <dbReference type="Proteomes" id="UP000007058"/>
    </source>
</evidence>
<organism evidence="2 3">
    <name type="scientific">Paramagnetospirillum magneticum (strain ATCC 700264 / AMB-1)</name>
    <name type="common">Magnetospirillum magneticum</name>
    <dbReference type="NCBI Taxonomy" id="342108"/>
    <lineage>
        <taxon>Bacteria</taxon>
        <taxon>Pseudomonadati</taxon>
        <taxon>Pseudomonadota</taxon>
        <taxon>Alphaproteobacteria</taxon>
        <taxon>Rhodospirillales</taxon>
        <taxon>Magnetospirillaceae</taxon>
        <taxon>Paramagnetospirillum</taxon>
    </lineage>
</organism>
<dbReference type="GO" id="GO:0003887">
    <property type="term" value="F:DNA-directed DNA polymerase activity"/>
    <property type="evidence" value="ECO:0007669"/>
    <property type="project" value="InterPro"/>
</dbReference>
<dbReference type="STRING" id="342108.amb2721"/>
<dbReference type="Proteomes" id="UP000007058">
    <property type="component" value="Chromosome"/>
</dbReference>
<dbReference type="InterPro" id="IPR043502">
    <property type="entry name" value="DNA/RNA_pol_sf"/>
</dbReference>
<dbReference type="HOGENOM" id="CLU_012044_3_2_5"/>
<dbReference type="Gene3D" id="1.10.150.20">
    <property type="entry name" value="5' to 3' exonuclease, C-terminal subdomain"/>
    <property type="match status" value="1"/>
</dbReference>
<name>Q2W3Q0_PARM1</name>
<dbReference type="KEGG" id="mag:amb2721"/>
<protein>
    <recommendedName>
        <fullName evidence="1">DNA-directed DNA polymerase family A palm domain-containing protein</fullName>
    </recommendedName>
</protein>
<proteinExistence type="predicted"/>
<dbReference type="GO" id="GO:0003677">
    <property type="term" value="F:DNA binding"/>
    <property type="evidence" value="ECO:0007669"/>
    <property type="project" value="InterPro"/>
</dbReference>
<gene>
    <name evidence="2" type="ordered locus">amb2721</name>
</gene>
<accession>Q2W3Q0</accession>
<dbReference type="GO" id="GO:0006260">
    <property type="term" value="P:DNA replication"/>
    <property type="evidence" value="ECO:0007669"/>
    <property type="project" value="InterPro"/>
</dbReference>